<sequence length="166" mass="18078">TVARGELRFGERLPNPFADGEMTLWFHPLCAAYKRPDAVLQALAEAAAGVPDAAALEKAARGSAAHRRLPRIDGAERAPSGQAKCRHCKQRIERGTWRVRLVFFEEGRFMPGGFVHLDCREAYFETGDILSHVLHFSPALSADERGDLTRALGSSPGRTIAAPAEG</sequence>
<gene>
    <name evidence="5" type="ORF">E6K72_02910</name>
</gene>
<proteinExistence type="predicted"/>
<evidence type="ECO:0000256" key="3">
    <source>
        <dbReference type="ARBA" id="ARBA00022833"/>
    </source>
</evidence>
<dbReference type="Proteomes" id="UP000317716">
    <property type="component" value="Unassembled WGS sequence"/>
</dbReference>
<evidence type="ECO:0000259" key="4">
    <source>
        <dbReference type="PROSITE" id="PS50064"/>
    </source>
</evidence>
<name>A0A538T3H2_UNCEI</name>
<dbReference type="SUPFAM" id="SSF57716">
    <property type="entry name" value="Glucocorticoid receptor-like (DNA-binding domain)"/>
    <property type="match status" value="1"/>
</dbReference>
<keyword evidence="2" id="KW-0863">Zinc-finger</keyword>
<dbReference type="InterPro" id="IPR001510">
    <property type="entry name" value="Znf_PARP"/>
</dbReference>
<protein>
    <recommendedName>
        <fullName evidence="4">PARP-type domain-containing protein</fullName>
    </recommendedName>
</protein>
<dbReference type="InterPro" id="IPR036957">
    <property type="entry name" value="Znf_PARP_sf"/>
</dbReference>
<dbReference type="AlphaFoldDB" id="A0A538T3H2"/>
<evidence type="ECO:0000313" key="5">
    <source>
        <dbReference type="EMBL" id="TMQ58177.1"/>
    </source>
</evidence>
<dbReference type="GO" id="GO:0003677">
    <property type="term" value="F:DNA binding"/>
    <property type="evidence" value="ECO:0007669"/>
    <property type="project" value="InterPro"/>
</dbReference>
<evidence type="ECO:0000256" key="2">
    <source>
        <dbReference type="ARBA" id="ARBA00022771"/>
    </source>
</evidence>
<feature type="domain" description="PARP-type" evidence="4">
    <location>
        <begin position="73"/>
        <end position="99"/>
    </location>
</feature>
<dbReference type="SMART" id="SM01336">
    <property type="entry name" value="zf-PARP"/>
    <property type="match status" value="1"/>
</dbReference>
<dbReference type="EMBL" id="VBOS01000089">
    <property type="protein sequence ID" value="TMQ58177.1"/>
    <property type="molecule type" value="Genomic_DNA"/>
</dbReference>
<reference evidence="5 6" key="1">
    <citation type="journal article" date="2019" name="Nat. Microbiol.">
        <title>Mediterranean grassland soil C-N compound turnover is dependent on rainfall and depth, and is mediated by genomically divergent microorganisms.</title>
        <authorList>
            <person name="Diamond S."/>
            <person name="Andeer P.F."/>
            <person name="Li Z."/>
            <person name="Crits-Christoph A."/>
            <person name="Burstein D."/>
            <person name="Anantharaman K."/>
            <person name="Lane K.R."/>
            <person name="Thomas B.C."/>
            <person name="Pan C."/>
            <person name="Northen T.R."/>
            <person name="Banfield J.F."/>
        </authorList>
    </citation>
    <scope>NUCLEOTIDE SEQUENCE [LARGE SCALE GENOMIC DNA]</scope>
    <source>
        <strain evidence="5">WS_2</strain>
    </source>
</reference>
<feature type="non-terminal residue" evidence="5">
    <location>
        <position position="1"/>
    </location>
</feature>
<dbReference type="Gene3D" id="3.30.1740.10">
    <property type="entry name" value="Zinc finger, PARP-type"/>
    <property type="match status" value="1"/>
</dbReference>
<keyword evidence="1" id="KW-0479">Metal-binding</keyword>
<accession>A0A538T3H2</accession>
<evidence type="ECO:0000256" key="1">
    <source>
        <dbReference type="ARBA" id="ARBA00022723"/>
    </source>
</evidence>
<comment type="caution">
    <text evidence="5">The sequence shown here is derived from an EMBL/GenBank/DDBJ whole genome shotgun (WGS) entry which is preliminary data.</text>
</comment>
<keyword evidence="3" id="KW-0862">Zinc</keyword>
<evidence type="ECO:0000313" key="6">
    <source>
        <dbReference type="Proteomes" id="UP000317716"/>
    </source>
</evidence>
<organism evidence="5 6">
    <name type="scientific">Eiseniibacteriota bacterium</name>
    <dbReference type="NCBI Taxonomy" id="2212470"/>
    <lineage>
        <taxon>Bacteria</taxon>
        <taxon>Candidatus Eiseniibacteriota</taxon>
    </lineage>
</organism>
<dbReference type="PROSITE" id="PS50064">
    <property type="entry name" value="ZF_PARP_2"/>
    <property type="match status" value="2"/>
</dbReference>
<feature type="domain" description="PARP-type" evidence="4">
    <location>
        <begin position="1"/>
        <end position="35"/>
    </location>
</feature>
<dbReference type="GO" id="GO:0008270">
    <property type="term" value="F:zinc ion binding"/>
    <property type="evidence" value="ECO:0007669"/>
    <property type="project" value="UniProtKB-KW"/>
</dbReference>